<dbReference type="InterPro" id="IPR036938">
    <property type="entry name" value="PAP2/HPO_sf"/>
</dbReference>
<dbReference type="Gene3D" id="1.20.144.10">
    <property type="entry name" value="Phosphatidic acid phosphatase type 2/haloperoxidase"/>
    <property type="match status" value="1"/>
</dbReference>
<dbReference type="SUPFAM" id="SSF48317">
    <property type="entry name" value="Acid phosphatase/Vanadium-dependent haloperoxidase"/>
    <property type="match status" value="1"/>
</dbReference>
<dbReference type="Proteomes" id="UP000050996">
    <property type="component" value="Unassembled WGS sequence"/>
</dbReference>
<dbReference type="EMBL" id="LJIX01000006">
    <property type="protein sequence ID" value="KQL21186.1"/>
    <property type="molecule type" value="Genomic_DNA"/>
</dbReference>
<keyword evidence="4" id="KW-1185">Reference proteome</keyword>
<comment type="caution">
    <text evidence="3">The sequence shown here is derived from an EMBL/GenBank/DDBJ whole genome shotgun (WGS) entry which is preliminary data.</text>
</comment>
<dbReference type="STRING" id="1637975.AN957_23180"/>
<dbReference type="GO" id="GO:0005886">
    <property type="term" value="C:plasma membrane"/>
    <property type="evidence" value="ECO:0007669"/>
    <property type="project" value="InterPro"/>
</dbReference>
<dbReference type="SMART" id="SM00014">
    <property type="entry name" value="acidPPc"/>
    <property type="match status" value="1"/>
</dbReference>
<organism evidence="3 4">
    <name type="scientific">Cytobacillus solani</name>
    <dbReference type="NCBI Taxonomy" id="1637975"/>
    <lineage>
        <taxon>Bacteria</taxon>
        <taxon>Bacillati</taxon>
        <taxon>Bacillota</taxon>
        <taxon>Bacilli</taxon>
        <taxon>Bacillales</taxon>
        <taxon>Bacillaceae</taxon>
        <taxon>Cytobacillus</taxon>
    </lineage>
</organism>
<feature type="transmembrane region" description="Helical" evidence="1">
    <location>
        <begin position="55"/>
        <end position="73"/>
    </location>
</feature>
<dbReference type="PANTHER" id="PTHR14969:SF58">
    <property type="entry name" value="UNDECAPRENYL-DIPHOSPHATASE BCRC"/>
    <property type="match status" value="1"/>
</dbReference>
<evidence type="ECO:0000259" key="2">
    <source>
        <dbReference type="SMART" id="SM00014"/>
    </source>
</evidence>
<feature type="transmembrane region" description="Helical" evidence="1">
    <location>
        <begin position="21"/>
        <end position="43"/>
    </location>
</feature>
<dbReference type="PATRIC" id="fig|1637975.4.peg.4638"/>
<protein>
    <submittedName>
        <fullName evidence="3">Bacitracin ABC transporter permease</fullName>
    </submittedName>
</protein>
<dbReference type="GO" id="GO:0050380">
    <property type="term" value="F:undecaprenyl-diphosphatase activity"/>
    <property type="evidence" value="ECO:0007669"/>
    <property type="project" value="InterPro"/>
</dbReference>
<accession>A0A0Q3VJ75</accession>
<evidence type="ECO:0000256" key="1">
    <source>
        <dbReference type="SAM" id="Phobius"/>
    </source>
</evidence>
<sequence length="171" mass="19518">MNYKVFKSINQLSGRCFPIDFLMILISKKIRYVYIFVLIYMWFRNDSYKKASCNAVISAGITLLINILIKLFYFKPRPFMKSQVGILIPSKMGSSFPSKHTLLVFAISTSIFLYDRVLGSIMLVLSVLTGFSRIWVGHHYPSDIIGSAFISSMTSIIIDKTARCIKYNAVK</sequence>
<feature type="domain" description="Phosphatidic acid phosphatase type 2/haloperoxidase" evidence="2">
    <location>
        <begin position="52"/>
        <end position="159"/>
    </location>
</feature>
<evidence type="ECO:0000313" key="3">
    <source>
        <dbReference type="EMBL" id="KQL21186.1"/>
    </source>
</evidence>
<dbReference type="AlphaFoldDB" id="A0A0Q3VJ75"/>
<keyword evidence="1" id="KW-0472">Membrane</keyword>
<gene>
    <name evidence="3" type="ORF">AN957_23180</name>
</gene>
<keyword evidence="1" id="KW-0812">Transmembrane</keyword>
<feature type="transmembrane region" description="Helical" evidence="1">
    <location>
        <begin position="140"/>
        <end position="158"/>
    </location>
</feature>
<keyword evidence="1" id="KW-1133">Transmembrane helix</keyword>
<dbReference type="InterPro" id="IPR000326">
    <property type="entry name" value="PAP2/HPO"/>
</dbReference>
<feature type="transmembrane region" description="Helical" evidence="1">
    <location>
        <begin position="102"/>
        <end position="128"/>
    </location>
</feature>
<dbReference type="InterPro" id="IPR033879">
    <property type="entry name" value="UPP_Pase"/>
</dbReference>
<dbReference type="RefSeq" id="WP_053477683.1">
    <property type="nucleotide sequence ID" value="NZ_LJIX01000006.1"/>
</dbReference>
<reference evidence="3 4" key="1">
    <citation type="submission" date="2015-09" db="EMBL/GenBank/DDBJ databases">
        <title>Genome sequencing project for genomic taxonomy and phylogenomics of Bacillus-like bacteria.</title>
        <authorList>
            <person name="Liu B."/>
            <person name="Wang J."/>
            <person name="Zhu Y."/>
            <person name="Liu G."/>
            <person name="Chen Q."/>
            <person name="Chen Z."/>
            <person name="Lan J."/>
            <person name="Che J."/>
            <person name="Ge C."/>
            <person name="Shi H."/>
            <person name="Pan Z."/>
            <person name="Liu X."/>
        </authorList>
    </citation>
    <scope>NUCLEOTIDE SEQUENCE [LARGE SCALE GENOMIC DNA]</scope>
    <source>
        <strain evidence="3 4">FJAT-18043</strain>
    </source>
</reference>
<evidence type="ECO:0000313" key="4">
    <source>
        <dbReference type="Proteomes" id="UP000050996"/>
    </source>
</evidence>
<proteinExistence type="predicted"/>
<name>A0A0Q3VJ75_9BACI</name>
<dbReference type="PANTHER" id="PTHR14969">
    <property type="entry name" value="SPHINGOSINE-1-PHOSPHATE PHOSPHOHYDROLASE"/>
    <property type="match status" value="1"/>
</dbReference>
<dbReference type="CDD" id="cd03385">
    <property type="entry name" value="PAP2_BcrC_like"/>
    <property type="match status" value="1"/>
</dbReference>
<dbReference type="Pfam" id="PF01569">
    <property type="entry name" value="PAP2"/>
    <property type="match status" value="1"/>
</dbReference>